<dbReference type="AlphaFoldDB" id="A0A839T0D3"/>
<gene>
    <name evidence="3" type="ORF">FHR98_002921</name>
</gene>
<dbReference type="InterPro" id="IPR008040">
    <property type="entry name" value="Hydant_A_N"/>
</dbReference>
<organism evidence="3 4">
    <name type="scientific">Limibacillus halophilus</name>
    <dbReference type="NCBI Taxonomy" id="1579333"/>
    <lineage>
        <taxon>Bacteria</taxon>
        <taxon>Pseudomonadati</taxon>
        <taxon>Pseudomonadota</taxon>
        <taxon>Alphaproteobacteria</taxon>
        <taxon>Rhodospirillales</taxon>
        <taxon>Rhodovibrionaceae</taxon>
        <taxon>Limibacillus</taxon>
    </lineage>
</organism>
<dbReference type="Pfam" id="PF05378">
    <property type="entry name" value="Hydant_A_N"/>
    <property type="match status" value="1"/>
</dbReference>
<comment type="caution">
    <text evidence="3">The sequence shown here is derived from an EMBL/GenBank/DDBJ whole genome shotgun (WGS) entry which is preliminary data.</text>
</comment>
<dbReference type="PANTHER" id="PTHR11365">
    <property type="entry name" value="5-OXOPROLINASE RELATED"/>
    <property type="match status" value="1"/>
</dbReference>
<dbReference type="PANTHER" id="PTHR11365:SF2">
    <property type="entry name" value="5-OXOPROLINASE"/>
    <property type="match status" value="1"/>
</dbReference>
<dbReference type="InterPro" id="IPR043129">
    <property type="entry name" value="ATPase_NBD"/>
</dbReference>
<keyword evidence="4" id="KW-1185">Reference proteome</keyword>
<evidence type="ECO:0000259" key="1">
    <source>
        <dbReference type="Pfam" id="PF01968"/>
    </source>
</evidence>
<proteinExistence type="predicted"/>
<evidence type="ECO:0000259" key="2">
    <source>
        <dbReference type="Pfam" id="PF05378"/>
    </source>
</evidence>
<reference evidence="3 4" key="1">
    <citation type="submission" date="2020-08" db="EMBL/GenBank/DDBJ databases">
        <title>Genomic Encyclopedia of Type Strains, Phase III (KMG-III): the genomes of soil and plant-associated and newly described type strains.</title>
        <authorList>
            <person name="Whitman W."/>
        </authorList>
    </citation>
    <scope>NUCLEOTIDE SEQUENCE [LARGE SCALE GENOMIC DNA]</scope>
    <source>
        <strain evidence="3 4">CECT 8803</strain>
    </source>
</reference>
<dbReference type="EMBL" id="JACHXA010000009">
    <property type="protein sequence ID" value="MBB3066613.1"/>
    <property type="molecule type" value="Genomic_DNA"/>
</dbReference>
<evidence type="ECO:0000313" key="4">
    <source>
        <dbReference type="Proteomes" id="UP000581135"/>
    </source>
</evidence>
<dbReference type="InterPro" id="IPR045079">
    <property type="entry name" value="Oxoprolinase-like"/>
</dbReference>
<protein>
    <submittedName>
        <fullName evidence="3">N-methylhydantoinase A/oxoprolinase/acetone carboxylase beta subunit</fullName>
    </submittedName>
</protein>
<dbReference type="RefSeq" id="WP_183417441.1">
    <property type="nucleotide sequence ID" value="NZ_JACHXA010000009.1"/>
</dbReference>
<name>A0A839T0D3_9PROT</name>
<dbReference type="GO" id="GO:0017168">
    <property type="term" value="F:5-oxoprolinase (ATP-hydrolyzing) activity"/>
    <property type="evidence" value="ECO:0007669"/>
    <property type="project" value="TreeGrafter"/>
</dbReference>
<dbReference type="Proteomes" id="UP000581135">
    <property type="component" value="Unassembled WGS sequence"/>
</dbReference>
<dbReference type="InterPro" id="IPR002821">
    <property type="entry name" value="Hydantoinase_A"/>
</dbReference>
<dbReference type="SUPFAM" id="SSF53067">
    <property type="entry name" value="Actin-like ATPase domain"/>
    <property type="match status" value="1"/>
</dbReference>
<accession>A0A839T0D3</accession>
<evidence type="ECO:0000313" key="3">
    <source>
        <dbReference type="EMBL" id="MBB3066613.1"/>
    </source>
</evidence>
<dbReference type="GO" id="GO:0006749">
    <property type="term" value="P:glutathione metabolic process"/>
    <property type="evidence" value="ECO:0007669"/>
    <property type="project" value="TreeGrafter"/>
</dbReference>
<dbReference type="GO" id="GO:0005829">
    <property type="term" value="C:cytosol"/>
    <property type="evidence" value="ECO:0007669"/>
    <property type="project" value="TreeGrafter"/>
</dbReference>
<sequence length="680" mass="71646">MALLLGIDTGGTYTDAVVFDDERERVIASAKALTRKDNLSRSVTEASDAALAQLEPGTHRAIGFVALSTTLATNAIVENHGFPVALVMIGQDEKMLDRAGLGAALAGDPVLFITGGHNHDGSPRAALDEAQLLEGVRKIEGRAAAFAVCSYFAVRNPEHELRVRDLLRDKTGLPVTCGHDLSGALDAPRRALTALLNARLIPMIEQLIRAVQGMLEAREIAAPLMVVKGDGSLIAAETALEKPVETILSGPAASVVGARFLSGEGDIVVSDIGGTTTDIAVLQNGQPLLDPDGARVGGYRTMVEAVAVHTVGLGGDSEFRLDDRLRPVLGPRRAQPLSLLALEHPGVLPVLREQAERPWPSENDGRFALRVRSLPPGGEGALSRLERSIWDALATGPVALGNLLGGAFPIGSLRKLVDRGLVILSCFTPSDAAHVLGLQSTWEVGAARLGALLWARREDAFGKAIADSAEAFASMVYEQVILQSGEAIALAALSEELRSSNPAASKLAAGAKEESRSFINRALAKPGVGGLLGFSVKLQRPLVGIGAPAATYYEEIAKRLGTRHVVPRFAEVCNAVGAVAGGVSQRVLVSVTQPEEGRFRLHSALGVEDFTQLDKAMQRADAVATASARKAAEAAGATEIKVELQREIKAATLRGDKEIFVEAQVTARAYGRPRLTRPAA</sequence>
<feature type="domain" description="Hydantoinase A/oxoprolinase" evidence="1">
    <location>
        <begin position="190"/>
        <end position="334"/>
    </location>
</feature>
<dbReference type="Pfam" id="PF01968">
    <property type="entry name" value="Hydantoinase_A"/>
    <property type="match status" value="1"/>
</dbReference>
<feature type="domain" description="Hydantoinase/oxoprolinase N-terminal" evidence="2">
    <location>
        <begin position="5"/>
        <end position="169"/>
    </location>
</feature>